<feature type="non-terminal residue" evidence="1">
    <location>
        <position position="186"/>
    </location>
</feature>
<dbReference type="OrthoDB" id="10334093at2759"/>
<gene>
    <name evidence="1" type="ORF">SNEC2469_LOCUS804</name>
</gene>
<evidence type="ECO:0000313" key="2">
    <source>
        <dbReference type="Proteomes" id="UP000601435"/>
    </source>
</evidence>
<evidence type="ECO:0000313" key="1">
    <source>
        <dbReference type="EMBL" id="CAE7183951.1"/>
    </source>
</evidence>
<sequence length="186" mass="20345">QFCHRDELGRCQGKVAKVNAELAADPAKATSEDGPKFQYYLNNMQKAIMTYQSALSTANTYTVAMGQVCKVNDAAEAATRLYAEMNPMASSKFHLPSALLGYGRLPHHKGLTFSGILDGRGYFGVKTPAAKACVRFRATFGLRHLTGWWQSGSSIRVATTTVARSFQVRQQSLEILKTELLCVCAS</sequence>
<comment type="caution">
    <text evidence="1">The sequence shown here is derived from an EMBL/GenBank/DDBJ whole genome shotgun (WGS) entry which is preliminary data.</text>
</comment>
<accession>A0A812IZ37</accession>
<dbReference type="EMBL" id="CAJNJA010005139">
    <property type="protein sequence ID" value="CAE7183951.1"/>
    <property type="molecule type" value="Genomic_DNA"/>
</dbReference>
<reference evidence="1" key="1">
    <citation type="submission" date="2021-02" db="EMBL/GenBank/DDBJ databases">
        <authorList>
            <person name="Dougan E. K."/>
            <person name="Rhodes N."/>
            <person name="Thang M."/>
            <person name="Chan C."/>
        </authorList>
    </citation>
    <scope>NUCLEOTIDE SEQUENCE</scope>
</reference>
<name>A0A812IZ37_9DINO</name>
<keyword evidence="2" id="KW-1185">Reference proteome</keyword>
<dbReference type="Proteomes" id="UP000601435">
    <property type="component" value="Unassembled WGS sequence"/>
</dbReference>
<organism evidence="1 2">
    <name type="scientific">Symbiodinium necroappetens</name>
    <dbReference type="NCBI Taxonomy" id="1628268"/>
    <lineage>
        <taxon>Eukaryota</taxon>
        <taxon>Sar</taxon>
        <taxon>Alveolata</taxon>
        <taxon>Dinophyceae</taxon>
        <taxon>Suessiales</taxon>
        <taxon>Symbiodiniaceae</taxon>
        <taxon>Symbiodinium</taxon>
    </lineage>
</organism>
<dbReference type="AlphaFoldDB" id="A0A812IZ37"/>
<proteinExistence type="predicted"/>
<protein>
    <submittedName>
        <fullName evidence="1">Uncharacterized protein</fullName>
    </submittedName>
</protein>